<accession>A0A373FSG9</accession>
<comment type="caution">
    <text evidence="1">The sequence shown here is derived from an EMBL/GenBank/DDBJ whole genome shotgun (WGS) entry which is preliminary data.</text>
</comment>
<dbReference type="EMBL" id="QURR01000002">
    <property type="protein sequence ID" value="RGE46817.1"/>
    <property type="molecule type" value="Genomic_DNA"/>
</dbReference>
<evidence type="ECO:0000313" key="2">
    <source>
        <dbReference type="Proteomes" id="UP000261948"/>
    </source>
</evidence>
<sequence>MLKPIAGQVIGYITYDSVPLTASSGLDYASTQKRPVREALVEVVDGGTVLASGMTDSHGYYALPVPTGREVVVRVQARMGSSDGRWNVAVRDNTGAGFPQAAPVYAMSSSKQSVAAEGAVLDLHAASGWTGSNYGAVRVAAPFAILDQAYASMQYMRALQSSLTFPALNIFWSVNNRSANGNFADGDIGSSNWSSAYGNVAEGIYVLGKENLDSDEFDTSVLSHEWLHYFENKLGRSDSIGGAHAFGEKLDMRVAWSEGMASGLSAAMRGSAIFVDSKGFRQSLSSQFAVNEVPPADDRGFYSERSVQYLTYQLMQMASGPGAVLATLLNEQKNTASATSVFSFVDGLRARLSGNAVDGLLNQVGLPAMSAIDAWGSSVRYDSFFAASIPVSNSLVTGSVVPVMCVSNGYGSYNHLDRYRPVRIDVPVAGRYRFAADGYGGANARVDIYRQGVVAQMPVAAEVGSGDERDELGSG</sequence>
<protein>
    <submittedName>
        <fullName evidence="1">Uncharacterized protein</fullName>
    </submittedName>
</protein>
<organism evidence="1 2">
    <name type="scientific">Comamonas testosteroni</name>
    <name type="common">Pseudomonas testosteroni</name>
    <dbReference type="NCBI Taxonomy" id="285"/>
    <lineage>
        <taxon>Bacteria</taxon>
        <taxon>Pseudomonadati</taxon>
        <taxon>Pseudomonadota</taxon>
        <taxon>Betaproteobacteria</taxon>
        <taxon>Burkholderiales</taxon>
        <taxon>Comamonadaceae</taxon>
        <taxon>Comamonas</taxon>
    </lineage>
</organism>
<gene>
    <name evidence="1" type="ORF">DZC30_03390</name>
</gene>
<dbReference type="AlphaFoldDB" id="A0A373FSG9"/>
<name>A0A373FSG9_COMTE</name>
<reference evidence="1 2" key="1">
    <citation type="submission" date="2018-08" db="EMBL/GenBank/DDBJ databases">
        <title>Comamonas testosteroni strain SWCO2.</title>
        <authorList>
            <person name="Jiang N."/>
            <person name="Zhang X.Z."/>
        </authorList>
    </citation>
    <scope>NUCLEOTIDE SEQUENCE [LARGE SCALE GENOMIC DNA]</scope>
    <source>
        <strain evidence="1 2">SWCO2</strain>
    </source>
</reference>
<dbReference type="Proteomes" id="UP000261948">
    <property type="component" value="Unassembled WGS sequence"/>
</dbReference>
<evidence type="ECO:0000313" key="1">
    <source>
        <dbReference type="EMBL" id="RGE46817.1"/>
    </source>
</evidence>
<proteinExistence type="predicted"/>
<keyword evidence="2" id="KW-1185">Reference proteome</keyword>